<dbReference type="EMBL" id="JBHSKG010000029">
    <property type="protein sequence ID" value="MFC5142899.1"/>
    <property type="molecule type" value="Genomic_DNA"/>
</dbReference>
<keyword evidence="8" id="KW-1185">Reference proteome</keyword>
<dbReference type="Gene3D" id="2.40.10.10">
    <property type="entry name" value="Trypsin-like serine proteases"/>
    <property type="match status" value="2"/>
</dbReference>
<keyword evidence="5" id="KW-0472">Membrane</keyword>
<evidence type="ECO:0000256" key="2">
    <source>
        <dbReference type="ARBA" id="ARBA00022670"/>
    </source>
</evidence>
<comment type="similarity">
    <text evidence="1">Belongs to the peptidase S1C family.</text>
</comment>
<proteinExistence type="inferred from homology"/>
<dbReference type="InterPro" id="IPR001478">
    <property type="entry name" value="PDZ"/>
</dbReference>
<feature type="region of interest" description="Disordered" evidence="4">
    <location>
        <begin position="1"/>
        <end position="188"/>
    </location>
</feature>
<sequence>MSENDAAPSAPDGPGPSGDTPPGGSTSASQAASAAGEAPSGPGGVRWAEGTGREYETARVATSEGAAPYSAPSQAPSQAPTQAPSQAPTPQAPSGLGRPPAPGGATASFGAVPAYPPTNPQTREAPAVPPGGFSPPTSPGGPGGPGAGWGAVSAGPATPPGGWPRDPGAGWGGSGPGGSGGSGGSSPRRRGTLGLVALALVAGLVGGVLGAALVGGIGGSSTSSQGTALDEPVPEGEGPAPAPGSVEAVAANVLPSAVQIRGRAGEGSGIVLSADGLIMTNNHVLQAGQGGGLEAIFSDGRAAPVQVVGTAPAADIAVVRASGVSGLRAATLGNSDELVQGQPVMAVGSPLGLSGTVTTGIVSALQRPVEAGGSGAGQSSVLDAIQTDAAINPGNSGGPLVDFEGRVIGVNTAIASVTGSAGQEGGSIGLGFAIPINQARRLATELVDTGQATQAVIGVGVADAAPRGAAMADVQPGSPAATAGIAAGDVVVGVDNRVIEDANAFVAAIQSRAPGQTVTLTLQSPGGTRQVPATLGSRVIGGR</sequence>
<feature type="compositionally biased region" description="Low complexity" evidence="4">
    <location>
        <begin position="1"/>
        <end position="40"/>
    </location>
</feature>
<feature type="compositionally biased region" description="Pro residues" evidence="4">
    <location>
        <begin position="127"/>
        <end position="139"/>
    </location>
</feature>
<reference evidence="8" key="1">
    <citation type="journal article" date="2019" name="Int. J. Syst. Evol. Microbiol.">
        <title>The Global Catalogue of Microorganisms (GCM) 10K type strain sequencing project: providing services to taxonomists for standard genome sequencing and annotation.</title>
        <authorList>
            <consortium name="The Broad Institute Genomics Platform"/>
            <consortium name="The Broad Institute Genome Sequencing Center for Infectious Disease"/>
            <person name="Wu L."/>
            <person name="Ma J."/>
        </authorList>
    </citation>
    <scope>NUCLEOTIDE SEQUENCE [LARGE SCALE GENOMIC DNA]</scope>
    <source>
        <strain evidence="8">XZYJ18</strain>
    </source>
</reference>
<dbReference type="PRINTS" id="PR00834">
    <property type="entry name" value="PROTEASES2C"/>
</dbReference>
<feature type="compositionally biased region" description="Gly residues" evidence="4">
    <location>
        <begin position="169"/>
        <end position="184"/>
    </location>
</feature>
<gene>
    <name evidence="7" type="ORF">ACFPK1_32065</name>
</gene>
<feature type="transmembrane region" description="Helical" evidence="5">
    <location>
        <begin position="195"/>
        <end position="217"/>
    </location>
</feature>
<feature type="compositionally biased region" description="Low complexity" evidence="4">
    <location>
        <begin position="66"/>
        <end position="94"/>
    </location>
</feature>
<keyword evidence="2" id="KW-0645">Protease</keyword>
<dbReference type="InterPro" id="IPR001940">
    <property type="entry name" value="Peptidase_S1C"/>
</dbReference>
<evidence type="ECO:0000256" key="5">
    <source>
        <dbReference type="SAM" id="Phobius"/>
    </source>
</evidence>
<dbReference type="PANTHER" id="PTHR43343">
    <property type="entry name" value="PEPTIDASE S12"/>
    <property type="match status" value="1"/>
</dbReference>
<evidence type="ECO:0000313" key="7">
    <source>
        <dbReference type="EMBL" id="MFC5142899.1"/>
    </source>
</evidence>
<dbReference type="Pfam" id="PF13180">
    <property type="entry name" value="PDZ_2"/>
    <property type="match status" value="1"/>
</dbReference>
<dbReference type="Proteomes" id="UP001596175">
    <property type="component" value="Unassembled WGS sequence"/>
</dbReference>
<feature type="compositionally biased region" description="Gly residues" evidence="4">
    <location>
        <begin position="140"/>
        <end position="149"/>
    </location>
</feature>
<comment type="caution">
    <text evidence="7">The sequence shown here is derived from an EMBL/GenBank/DDBJ whole genome shotgun (WGS) entry which is preliminary data.</text>
</comment>
<evidence type="ECO:0000256" key="3">
    <source>
        <dbReference type="ARBA" id="ARBA00022801"/>
    </source>
</evidence>
<dbReference type="SUPFAM" id="SSF50156">
    <property type="entry name" value="PDZ domain-like"/>
    <property type="match status" value="1"/>
</dbReference>
<dbReference type="SMART" id="SM00228">
    <property type="entry name" value="PDZ"/>
    <property type="match status" value="1"/>
</dbReference>
<dbReference type="PROSITE" id="PS50106">
    <property type="entry name" value="PDZ"/>
    <property type="match status" value="1"/>
</dbReference>
<protein>
    <submittedName>
        <fullName evidence="7">Trypsin-like peptidase domain-containing protein</fullName>
    </submittedName>
</protein>
<keyword evidence="5" id="KW-1133">Transmembrane helix</keyword>
<keyword evidence="3" id="KW-0378">Hydrolase</keyword>
<organism evidence="7 8">
    <name type="scientific">Actinomycetospora rhizophila</name>
    <dbReference type="NCBI Taxonomy" id="1416876"/>
    <lineage>
        <taxon>Bacteria</taxon>
        <taxon>Bacillati</taxon>
        <taxon>Actinomycetota</taxon>
        <taxon>Actinomycetes</taxon>
        <taxon>Pseudonocardiales</taxon>
        <taxon>Pseudonocardiaceae</taxon>
        <taxon>Actinomycetospora</taxon>
    </lineage>
</organism>
<evidence type="ECO:0000256" key="1">
    <source>
        <dbReference type="ARBA" id="ARBA00010541"/>
    </source>
</evidence>
<evidence type="ECO:0000256" key="4">
    <source>
        <dbReference type="SAM" id="MobiDB-lite"/>
    </source>
</evidence>
<feature type="domain" description="PDZ" evidence="6">
    <location>
        <begin position="446"/>
        <end position="526"/>
    </location>
</feature>
<dbReference type="Gene3D" id="2.30.42.10">
    <property type="match status" value="1"/>
</dbReference>
<dbReference type="PANTHER" id="PTHR43343:SF3">
    <property type="entry name" value="PROTEASE DO-LIKE 8, CHLOROPLASTIC"/>
    <property type="match status" value="1"/>
</dbReference>
<dbReference type="InterPro" id="IPR043504">
    <property type="entry name" value="Peptidase_S1_PA_chymotrypsin"/>
</dbReference>
<accession>A0ABV9ZQY8</accession>
<evidence type="ECO:0000259" key="6">
    <source>
        <dbReference type="PROSITE" id="PS50106"/>
    </source>
</evidence>
<feature type="region of interest" description="Disordered" evidence="4">
    <location>
        <begin position="219"/>
        <end position="242"/>
    </location>
</feature>
<dbReference type="SUPFAM" id="SSF50494">
    <property type="entry name" value="Trypsin-like serine proteases"/>
    <property type="match status" value="1"/>
</dbReference>
<dbReference type="InterPro" id="IPR051201">
    <property type="entry name" value="Chloro_Bact_Ser_Proteases"/>
</dbReference>
<dbReference type="InterPro" id="IPR009003">
    <property type="entry name" value="Peptidase_S1_PA"/>
</dbReference>
<dbReference type="RefSeq" id="WP_378024987.1">
    <property type="nucleotide sequence ID" value="NZ_JBHSKG010000029.1"/>
</dbReference>
<name>A0ABV9ZQY8_9PSEU</name>
<dbReference type="Pfam" id="PF13365">
    <property type="entry name" value="Trypsin_2"/>
    <property type="match status" value="1"/>
</dbReference>
<keyword evidence="5" id="KW-0812">Transmembrane</keyword>
<evidence type="ECO:0000313" key="8">
    <source>
        <dbReference type="Proteomes" id="UP001596175"/>
    </source>
</evidence>
<dbReference type="InterPro" id="IPR036034">
    <property type="entry name" value="PDZ_sf"/>
</dbReference>